<dbReference type="InterPro" id="IPR029058">
    <property type="entry name" value="AB_hydrolase_fold"/>
</dbReference>
<dbReference type="GO" id="GO:0019433">
    <property type="term" value="P:triglyceride catabolic process"/>
    <property type="evidence" value="ECO:0007669"/>
    <property type="project" value="TreeGrafter"/>
</dbReference>
<keyword evidence="3" id="KW-1185">Reference proteome</keyword>
<dbReference type="Gene3D" id="3.40.50.1820">
    <property type="entry name" value="alpha/beta hydrolase"/>
    <property type="match status" value="1"/>
</dbReference>
<dbReference type="InterPro" id="IPR013094">
    <property type="entry name" value="AB_hydrolase_3"/>
</dbReference>
<protein>
    <submittedName>
        <fullName evidence="2">Alpha/beta hydrolase</fullName>
    </submittedName>
</protein>
<dbReference type="Proteomes" id="UP000323454">
    <property type="component" value="Unassembled WGS sequence"/>
</dbReference>
<dbReference type="GO" id="GO:0004806">
    <property type="term" value="F:triacylglycerol lipase activity"/>
    <property type="evidence" value="ECO:0007669"/>
    <property type="project" value="TreeGrafter"/>
</dbReference>
<dbReference type="RefSeq" id="WP_149855142.1">
    <property type="nucleotide sequence ID" value="NZ_VUOB01000108.1"/>
</dbReference>
<dbReference type="AlphaFoldDB" id="A0A5B2W753"/>
<dbReference type="PANTHER" id="PTHR23025">
    <property type="entry name" value="TRIACYLGLYCEROL LIPASE"/>
    <property type="match status" value="1"/>
</dbReference>
<dbReference type="GO" id="GO:0005829">
    <property type="term" value="C:cytosol"/>
    <property type="evidence" value="ECO:0007669"/>
    <property type="project" value="TreeGrafter"/>
</dbReference>
<dbReference type="OrthoDB" id="3206739at2"/>
<feature type="domain" description="Alpha/beta hydrolase fold-3" evidence="1">
    <location>
        <begin position="3"/>
        <end position="90"/>
    </location>
</feature>
<accession>A0A5B2W753</accession>
<name>A0A5B2W753_9PSEU</name>
<keyword evidence="2" id="KW-0378">Hydrolase</keyword>
<sequence length="117" mass="12109">MIENATGFLLTTAEAQHNIKVYLGDNQSAGDRPPASPLLADSHAGLAPAVIGCGECDPLRDEGLAYADALTAAGVPVRKHVFPGLIHGFINFDTKSAAVNAAVTTMFTELGEFLNGA</sequence>
<reference evidence="2 3" key="2">
    <citation type="submission" date="2019-09" db="EMBL/GenBank/DDBJ databases">
        <authorList>
            <person name="Jin C."/>
        </authorList>
    </citation>
    <scope>NUCLEOTIDE SEQUENCE [LARGE SCALE GENOMIC DNA]</scope>
    <source>
        <strain evidence="2 3">AN110305</strain>
    </source>
</reference>
<dbReference type="SUPFAM" id="SSF53474">
    <property type="entry name" value="alpha/beta-Hydrolases"/>
    <property type="match status" value="1"/>
</dbReference>
<reference evidence="2 3" key="1">
    <citation type="submission" date="2019-09" db="EMBL/GenBank/DDBJ databases">
        <title>Goodfellowia gen. nov., a new genus of the Pseudonocardineae related to Actinoalloteichus, containing Goodfellowia coeruleoviolacea gen. nov., comb. nov. gen. nov., comb. nov.</title>
        <authorList>
            <person name="Labeda D."/>
        </authorList>
    </citation>
    <scope>NUCLEOTIDE SEQUENCE [LARGE SCALE GENOMIC DNA]</scope>
    <source>
        <strain evidence="2 3">AN110305</strain>
    </source>
</reference>
<dbReference type="Pfam" id="PF07859">
    <property type="entry name" value="Abhydrolase_3"/>
    <property type="match status" value="1"/>
</dbReference>
<evidence type="ECO:0000313" key="2">
    <source>
        <dbReference type="EMBL" id="KAA2247671.1"/>
    </source>
</evidence>
<proteinExistence type="predicted"/>
<evidence type="ECO:0000259" key="1">
    <source>
        <dbReference type="Pfam" id="PF07859"/>
    </source>
</evidence>
<gene>
    <name evidence="2" type="ORF">F0L68_40005</name>
</gene>
<comment type="caution">
    <text evidence="2">The sequence shown here is derived from an EMBL/GenBank/DDBJ whole genome shotgun (WGS) entry which is preliminary data.</text>
</comment>
<dbReference type="EMBL" id="VUOB01000108">
    <property type="protein sequence ID" value="KAA2247671.1"/>
    <property type="molecule type" value="Genomic_DNA"/>
</dbReference>
<organism evidence="2 3">
    <name type="scientific">Solihabitans fulvus</name>
    <dbReference type="NCBI Taxonomy" id="1892852"/>
    <lineage>
        <taxon>Bacteria</taxon>
        <taxon>Bacillati</taxon>
        <taxon>Actinomycetota</taxon>
        <taxon>Actinomycetes</taxon>
        <taxon>Pseudonocardiales</taxon>
        <taxon>Pseudonocardiaceae</taxon>
        <taxon>Solihabitans</taxon>
    </lineage>
</organism>
<dbReference type="PANTHER" id="PTHR23025:SF3">
    <property type="entry name" value="HORMONE-SENSITIVE LIPASE"/>
    <property type="match status" value="1"/>
</dbReference>
<evidence type="ECO:0000313" key="3">
    <source>
        <dbReference type="Proteomes" id="UP000323454"/>
    </source>
</evidence>
<dbReference type="GO" id="GO:0004771">
    <property type="term" value="F:sterol ester esterase activity"/>
    <property type="evidence" value="ECO:0007669"/>
    <property type="project" value="TreeGrafter"/>
</dbReference>